<keyword evidence="4" id="KW-0808">Transferase</keyword>
<evidence type="ECO:0000256" key="1">
    <source>
        <dbReference type="ARBA" id="ARBA00004202"/>
    </source>
</evidence>
<dbReference type="InterPro" id="IPR043148">
    <property type="entry name" value="TagF_C"/>
</dbReference>
<dbReference type="GO" id="GO:0005886">
    <property type="term" value="C:plasma membrane"/>
    <property type="evidence" value="ECO:0007669"/>
    <property type="project" value="UniProtKB-SubCell"/>
</dbReference>
<protein>
    <recommendedName>
        <fullName evidence="9">Teichoic acid poly(glycerol phosphate) polymerase</fullName>
    </recommendedName>
</protein>
<dbReference type="GO" id="GO:0047355">
    <property type="term" value="F:CDP-glycerol glycerophosphotransferase activity"/>
    <property type="evidence" value="ECO:0007669"/>
    <property type="project" value="InterPro"/>
</dbReference>
<evidence type="ECO:0000256" key="4">
    <source>
        <dbReference type="ARBA" id="ARBA00022679"/>
    </source>
</evidence>
<keyword evidence="3" id="KW-1003">Cell membrane</keyword>
<dbReference type="OrthoDB" id="9807097at2"/>
<dbReference type="AlphaFoldDB" id="A0A2V1JWK8"/>
<dbReference type="Proteomes" id="UP000245288">
    <property type="component" value="Unassembled WGS sequence"/>
</dbReference>
<dbReference type="Gene3D" id="3.40.50.12580">
    <property type="match status" value="1"/>
</dbReference>
<comment type="similarity">
    <text evidence="2">Belongs to the CDP-glycerol glycerophosphotransferase family.</text>
</comment>
<evidence type="ECO:0008006" key="9">
    <source>
        <dbReference type="Google" id="ProtNLM"/>
    </source>
</evidence>
<dbReference type="EMBL" id="JRFU01000028">
    <property type="protein sequence ID" value="PWE87591.1"/>
    <property type="molecule type" value="Genomic_DNA"/>
</dbReference>
<reference evidence="7 8" key="1">
    <citation type="submission" date="2014-09" db="EMBL/GenBank/DDBJ databases">
        <title>Butyrate-producing bacteria isolated from human gut.</title>
        <authorList>
            <person name="Zhang Q."/>
            <person name="Zhao L."/>
        </authorList>
    </citation>
    <scope>NUCLEOTIDE SEQUENCE [LARGE SCALE GENOMIC DNA]</scope>
    <source>
        <strain evidence="7 8">21</strain>
    </source>
</reference>
<dbReference type="GO" id="GO:0019350">
    <property type="term" value="P:teichoic acid biosynthetic process"/>
    <property type="evidence" value="ECO:0007669"/>
    <property type="project" value="UniProtKB-KW"/>
</dbReference>
<dbReference type="PANTHER" id="PTHR37316">
    <property type="entry name" value="TEICHOIC ACID GLYCEROL-PHOSPHATE PRIMASE"/>
    <property type="match status" value="1"/>
</dbReference>
<dbReference type="PANTHER" id="PTHR37316:SF3">
    <property type="entry name" value="TEICHOIC ACID GLYCEROL-PHOSPHATE TRANSFERASE"/>
    <property type="match status" value="1"/>
</dbReference>
<dbReference type="Pfam" id="PF04464">
    <property type="entry name" value="Glyphos_transf"/>
    <property type="match status" value="1"/>
</dbReference>
<proteinExistence type="inferred from homology"/>
<accession>A0A2V1JWK8</accession>
<evidence type="ECO:0000313" key="8">
    <source>
        <dbReference type="Proteomes" id="UP000245288"/>
    </source>
</evidence>
<keyword evidence="8" id="KW-1185">Reference proteome</keyword>
<evidence type="ECO:0000256" key="3">
    <source>
        <dbReference type="ARBA" id="ARBA00022475"/>
    </source>
</evidence>
<name>A0A2V1JWK8_EUBRA</name>
<gene>
    <name evidence="7" type="ORF">LG34_02880</name>
</gene>
<organism evidence="7 8">
    <name type="scientific">Eubacterium ramulus</name>
    <dbReference type="NCBI Taxonomy" id="39490"/>
    <lineage>
        <taxon>Bacteria</taxon>
        <taxon>Bacillati</taxon>
        <taxon>Bacillota</taxon>
        <taxon>Clostridia</taxon>
        <taxon>Eubacteriales</taxon>
        <taxon>Eubacteriaceae</taxon>
        <taxon>Eubacterium</taxon>
    </lineage>
</organism>
<dbReference type="SUPFAM" id="SSF53756">
    <property type="entry name" value="UDP-Glycosyltransferase/glycogen phosphorylase"/>
    <property type="match status" value="1"/>
</dbReference>
<comment type="subcellular location">
    <subcellularLocation>
        <location evidence="1">Cell membrane</location>
        <topology evidence="1">Peripheral membrane protein</topology>
    </subcellularLocation>
</comment>
<evidence type="ECO:0000313" key="7">
    <source>
        <dbReference type="EMBL" id="PWE87591.1"/>
    </source>
</evidence>
<evidence type="ECO:0000256" key="6">
    <source>
        <dbReference type="ARBA" id="ARBA00023136"/>
    </source>
</evidence>
<evidence type="ECO:0000256" key="2">
    <source>
        <dbReference type="ARBA" id="ARBA00010488"/>
    </source>
</evidence>
<keyword evidence="6" id="KW-0472">Membrane</keyword>
<dbReference type="InterPro" id="IPR007554">
    <property type="entry name" value="Glycerophosphate_synth"/>
</dbReference>
<keyword evidence="5" id="KW-0777">Teichoic acid biosynthesis</keyword>
<dbReference type="InterPro" id="IPR043149">
    <property type="entry name" value="TagF_N"/>
</dbReference>
<sequence>MNAVSYIKKNGIKRVFDVFYHYKLDLILQKGCNFFLKHRPLQNIIIIESHNDFDSNGGAFYDYLIKNHYNDKYKIVWLLKNKAPKSLPANVDWCWLYKPSLKKALYVCKAKVFTADCVVTNKVRADQKSFYFTHGAVCLKSVIGKCNLSDTVDYILSPSEAYGPIQAKQGGLPFPNDRFVYLGYPSYDRLFTPSEHELAKVTKESYRKVVIWMPTFRKGGGYKRNDSTKEQPLGIPIIESEEELKQLNDELVKMDMLLIIKIHPMQDPETIKVHGMSNVCVLTGSTVKNLNVDNYRLLKDSDALLSDYSSIAYDYLMLNRPIGYDFSDLDSYTNGLCVDNPDEYIAGPKIYCYDELLGFLKDVSEEKDSYKKQREELCGRIYKYTDGNNSKRIAEFMKL</sequence>
<comment type="caution">
    <text evidence="7">The sequence shown here is derived from an EMBL/GenBank/DDBJ whole genome shotgun (WGS) entry which is preliminary data.</text>
</comment>
<evidence type="ECO:0000256" key="5">
    <source>
        <dbReference type="ARBA" id="ARBA00022944"/>
    </source>
</evidence>
<dbReference type="InterPro" id="IPR051612">
    <property type="entry name" value="Teichoic_Acid_Biosynth"/>
</dbReference>
<dbReference type="Gene3D" id="3.40.50.11820">
    <property type="match status" value="1"/>
</dbReference>
<dbReference type="RefSeq" id="WP_109214771.1">
    <property type="nucleotide sequence ID" value="NZ_JAQDGV010000034.1"/>
</dbReference>